<dbReference type="EMBL" id="DSZH01000122">
    <property type="protein sequence ID" value="HGU47454.1"/>
    <property type="molecule type" value="Genomic_DNA"/>
</dbReference>
<feature type="coiled-coil region" evidence="4">
    <location>
        <begin position="16"/>
        <end position="77"/>
    </location>
</feature>
<keyword evidence="2" id="KW-0813">Transport</keyword>
<evidence type="ECO:0000256" key="2">
    <source>
        <dbReference type="ARBA" id="ARBA00022448"/>
    </source>
</evidence>
<evidence type="ECO:0000313" key="5">
    <source>
        <dbReference type="EMBL" id="HGU47454.1"/>
    </source>
</evidence>
<keyword evidence="4" id="KW-0175">Coiled coil</keyword>
<dbReference type="AlphaFoldDB" id="A0A7C4W9E6"/>
<dbReference type="InterPro" id="IPR002842">
    <property type="entry name" value="ATPase_V1_Esu"/>
</dbReference>
<evidence type="ECO:0000256" key="1">
    <source>
        <dbReference type="ARBA" id="ARBA00005901"/>
    </source>
</evidence>
<dbReference type="GO" id="GO:0033178">
    <property type="term" value="C:proton-transporting two-sector ATPase complex, catalytic domain"/>
    <property type="evidence" value="ECO:0007669"/>
    <property type="project" value="InterPro"/>
</dbReference>
<gene>
    <name evidence="5" type="ORF">ENT60_02685</name>
</gene>
<dbReference type="Gene3D" id="3.30.2320.30">
    <property type="entry name" value="ATP synthase, E subunit, C-terminal"/>
    <property type="match status" value="1"/>
</dbReference>
<proteinExistence type="inferred from homology"/>
<dbReference type="GO" id="GO:0046961">
    <property type="term" value="F:proton-transporting ATPase activity, rotational mechanism"/>
    <property type="evidence" value="ECO:0007669"/>
    <property type="project" value="InterPro"/>
</dbReference>
<comment type="similarity">
    <text evidence="1">Belongs to the V-ATPase E subunit family.</text>
</comment>
<dbReference type="Pfam" id="PF01991">
    <property type="entry name" value="vATP-synt_E"/>
    <property type="match status" value="1"/>
</dbReference>
<sequence>MRTFSNNLLTNGSESVIDLTKLKEKILKEAEEEKKRILQEAEEEVKNIEKKTEEEIKKLKKETEQFLEKHLEELKKRELAKLKKEESIKILTQKWKIIDDLFSNLREEIKRDKRYLEFLKEKIKSEPASEIIVSNNDFSLLSSFLNPLNIKITKSEEIKDGIIIKKEREEIKLDLESLFAEIKKRYLKEINRLLFG</sequence>
<comment type="caution">
    <text evidence="5">The sequence shown here is derived from an EMBL/GenBank/DDBJ whole genome shotgun (WGS) entry which is preliminary data.</text>
</comment>
<evidence type="ECO:0008006" key="6">
    <source>
        <dbReference type="Google" id="ProtNLM"/>
    </source>
</evidence>
<accession>A0A7C4W9E6</accession>
<evidence type="ECO:0000256" key="3">
    <source>
        <dbReference type="ARBA" id="ARBA00023065"/>
    </source>
</evidence>
<keyword evidence="3" id="KW-0406">Ion transport</keyword>
<reference evidence="5" key="1">
    <citation type="journal article" date="2020" name="mSystems">
        <title>Genome- and Community-Level Interaction Insights into Carbon Utilization and Element Cycling Functions of Hydrothermarchaeota in Hydrothermal Sediment.</title>
        <authorList>
            <person name="Zhou Z."/>
            <person name="Liu Y."/>
            <person name="Xu W."/>
            <person name="Pan J."/>
            <person name="Luo Z.H."/>
            <person name="Li M."/>
        </authorList>
    </citation>
    <scope>NUCLEOTIDE SEQUENCE [LARGE SCALE GENOMIC DNA]</scope>
    <source>
        <strain evidence="5">SpSt-594</strain>
    </source>
</reference>
<dbReference type="InterPro" id="IPR038495">
    <property type="entry name" value="ATPase_E_C"/>
</dbReference>
<name>A0A7C4W9E6_UNCW3</name>
<dbReference type="SUPFAM" id="SSF160527">
    <property type="entry name" value="V-type ATPase subunit E-like"/>
    <property type="match status" value="1"/>
</dbReference>
<evidence type="ECO:0000256" key="4">
    <source>
        <dbReference type="SAM" id="Coils"/>
    </source>
</evidence>
<organism evidence="5">
    <name type="scientific">candidate division WOR-3 bacterium</name>
    <dbReference type="NCBI Taxonomy" id="2052148"/>
    <lineage>
        <taxon>Bacteria</taxon>
        <taxon>Bacteria division WOR-3</taxon>
    </lineage>
</organism>
<protein>
    <recommendedName>
        <fullName evidence="6">V-type proton ATPase subunit E</fullName>
    </recommendedName>
</protein>